<name>A0A553QZ86_9TELE</name>
<evidence type="ECO:0000313" key="10">
    <source>
        <dbReference type="EMBL" id="TRY95281.1"/>
    </source>
</evidence>
<evidence type="ECO:0000256" key="1">
    <source>
        <dbReference type="ARBA" id="ARBA00004141"/>
    </source>
</evidence>
<feature type="transmembrane region" description="Helical" evidence="9">
    <location>
        <begin position="89"/>
        <end position="109"/>
    </location>
</feature>
<evidence type="ECO:0000256" key="5">
    <source>
        <dbReference type="ARBA" id="ARBA00023136"/>
    </source>
</evidence>
<dbReference type="PANTHER" id="PTHR13002">
    <property type="entry name" value="C3ORF1 PROTEIN-RELATED"/>
    <property type="match status" value="1"/>
</dbReference>
<organism evidence="10 11">
    <name type="scientific">Danionella cerebrum</name>
    <dbReference type="NCBI Taxonomy" id="2873325"/>
    <lineage>
        <taxon>Eukaryota</taxon>
        <taxon>Metazoa</taxon>
        <taxon>Chordata</taxon>
        <taxon>Craniata</taxon>
        <taxon>Vertebrata</taxon>
        <taxon>Euteleostomi</taxon>
        <taxon>Actinopterygii</taxon>
        <taxon>Neopterygii</taxon>
        <taxon>Teleostei</taxon>
        <taxon>Ostariophysi</taxon>
        <taxon>Cypriniformes</taxon>
        <taxon>Danionidae</taxon>
        <taxon>Danioninae</taxon>
        <taxon>Danionella</taxon>
    </lineage>
</organism>
<evidence type="ECO:0000313" key="11">
    <source>
        <dbReference type="Proteomes" id="UP000316079"/>
    </source>
</evidence>
<gene>
    <name evidence="10" type="ORF">DNTS_006738</name>
</gene>
<keyword evidence="11" id="KW-1185">Reference proteome</keyword>
<dbReference type="Proteomes" id="UP000316079">
    <property type="component" value="Unassembled WGS sequence"/>
</dbReference>
<evidence type="ECO:0000256" key="4">
    <source>
        <dbReference type="ARBA" id="ARBA00022989"/>
    </source>
</evidence>
<keyword evidence="3 9" id="KW-0812">Transmembrane</keyword>
<dbReference type="PANTHER" id="PTHR13002:SF1">
    <property type="entry name" value="COMPLEX I ASSEMBLY FACTOR TIMMDC1, MITOCHONDRIAL"/>
    <property type="match status" value="1"/>
</dbReference>
<protein>
    <recommendedName>
        <fullName evidence="7">Complex I assembly factor TIMMDC1, mitochondrial</fullName>
    </recommendedName>
    <alternativeName>
        <fullName evidence="8">Translocase of inner mitochondrial membrane domain-containing protein 1</fullName>
    </alternativeName>
</protein>
<evidence type="ECO:0000256" key="3">
    <source>
        <dbReference type="ARBA" id="ARBA00022692"/>
    </source>
</evidence>
<keyword evidence="5 9" id="KW-0472">Membrane</keyword>
<proteinExistence type="inferred from homology"/>
<dbReference type="OrthoDB" id="5826189at2759"/>
<evidence type="ECO:0000256" key="6">
    <source>
        <dbReference type="ARBA" id="ARBA00037236"/>
    </source>
</evidence>
<dbReference type="AlphaFoldDB" id="A0A553QZ86"/>
<dbReference type="GO" id="GO:0032981">
    <property type="term" value="P:mitochondrial respiratory chain complex I assembly"/>
    <property type="evidence" value="ECO:0007669"/>
    <property type="project" value="InterPro"/>
</dbReference>
<comment type="similarity">
    <text evidence="2">Belongs to the Tim17/Tim22/Tim23 family.</text>
</comment>
<dbReference type="EMBL" id="SRMA01025389">
    <property type="protein sequence ID" value="TRY95281.1"/>
    <property type="molecule type" value="Genomic_DNA"/>
</dbReference>
<accession>A0A553QZ86</accession>
<dbReference type="GO" id="GO:0005739">
    <property type="term" value="C:mitochondrion"/>
    <property type="evidence" value="ECO:0007669"/>
    <property type="project" value="TreeGrafter"/>
</dbReference>
<evidence type="ECO:0000256" key="8">
    <source>
        <dbReference type="ARBA" id="ARBA00041344"/>
    </source>
</evidence>
<sequence length="165" mass="18689">MTEVKEQGEEVCALYWTPLTLETPETKVKIGVVMAFDGRDGNEPELGSECSSTQTLPWCVGKPEYPDSGWDRVKDVFFRDKDERISDEVIYIVKSGITAVMFGAVYGGMPAAREARKRFIEVSQADVYQHRAEAVRAVHNAAIRGFIRFGFRWGWRVGVFVTLFK</sequence>
<keyword evidence="4 9" id="KW-1133">Transmembrane helix</keyword>
<comment type="caution">
    <text evidence="10">The sequence shown here is derived from an EMBL/GenBank/DDBJ whole genome shotgun (WGS) entry which is preliminary data.</text>
</comment>
<evidence type="ECO:0000256" key="7">
    <source>
        <dbReference type="ARBA" id="ARBA00040778"/>
    </source>
</evidence>
<reference evidence="10 11" key="1">
    <citation type="journal article" date="2019" name="Sci. Data">
        <title>Hybrid genome assembly and annotation of Danionella translucida.</title>
        <authorList>
            <person name="Kadobianskyi M."/>
            <person name="Schulze L."/>
            <person name="Schuelke M."/>
            <person name="Judkewitz B."/>
        </authorList>
    </citation>
    <scope>NUCLEOTIDE SEQUENCE [LARGE SCALE GENOMIC DNA]</scope>
    <source>
        <strain evidence="10 11">Bolton</strain>
    </source>
</reference>
<dbReference type="GO" id="GO:0016020">
    <property type="term" value="C:membrane"/>
    <property type="evidence" value="ECO:0007669"/>
    <property type="project" value="UniProtKB-SubCell"/>
</dbReference>
<dbReference type="InterPro" id="IPR055299">
    <property type="entry name" value="TIMMDC1"/>
</dbReference>
<comment type="subcellular location">
    <subcellularLocation>
        <location evidence="1">Membrane</location>
        <topology evidence="1">Multi-pass membrane protein</topology>
    </subcellularLocation>
</comment>
<evidence type="ECO:0000256" key="2">
    <source>
        <dbReference type="ARBA" id="ARBA00008444"/>
    </source>
</evidence>
<evidence type="ECO:0000256" key="9">
    <source>
        <dbReference type="SAM" id="Phobius"/>
    </source>
</evidence>
<comment type="function">
    <text evidence="6">Chaperone protein involved in the assembly of the mitochondrial NADH:ubiquinone oxidoreductase complex (complex I). Participates in constructing the membrane arm of complex I.</text>
</comment>